<evidence type="ECO:0000313" key="2">
    <source>
        <dbReference type="Proteomes" id="UP001156629"/>
    </source>
</evidence>
<proteinExistence type="predicted"/>
<organism evidence="1 2">
    <name type="scientific">Gluconobacter kondonii</name>
    <dbReference type="NCBI Taxonomy" id="941463"/>
    <lineage>
        <taxon>Bacteria</taxon>
        <taxon>Pseudomonadati</taxon>
        <taxon>Pseudomonadota</taxon>
        <taxon>Alphaproteobacteria</taxon>
        <taxon>Acetobacterales</taxon>
        <taxon>Acetobacteraceae</taxon>
        <taxon>Gluconobacter</taxon>
    </lineage>
</organism>
<gene>
    <name evidence="1" type="ORF">GCM10007870_31160</name>
</gene>
<dbReference type="EMBL" id="BSNV01000055">
    <property type="protein sequence ID" value="GLQ67531.1"/>
    <property type="molecule type" value="Genomic_DNA"/>
</dbReference>
<comment type="caution">
    <text evidence="1">The sequence shown here is derived from an EMBL/GenBank/DDBJ whole genome shotgun (WGS) entry which is preliminary data.</text>
</comment>
<reference evidence="2" key="1">
    <citation type="journal article" date="2019" name="Int. J. Syst. Evol. Microbiol.">
        <title>The Global Catalogue of Microorganisms (GCM) 10K type strain sequencing project: providing services to taxonomists for standard genome sequencing and annotation.</title>
        <authorList>
            <consortium name="The Broad Institute Genomics Platform"/>
            <consortium name="The Broad Institute Genome Sequencing Center for Infectious Disease"/>
            <person name="Wu L."/>
            <person name="Ma J."/>
        </authorList>
    </citation>
    <scope>NUCLEOTIDE SEQUENCE [LARGE SCALE GENOMIC DNA]</scope>
    <source>
        <strain evidence="2">NBRC 3266</strain>
    </source>
</reference>
<dbReference type="Proteomes" id="UP001156629">
    <property type="component" value="Unassembled WGS sequence"/>
</dbReference>
<dbReference type="InterPro" id="IPR009003">
    <property type="entry name" value="Peptidase_S1_PA"/>
</dbReference>
<accession>A0ABQ5WY34</accession>
<dbReference type="GeneID" id="76196049"/>
<dbReference type="RefSeq" id="WP_145994795.1">
    <property type="nucleotide sequence ID" value="NZ_BEWP01000032.1"/>
</dbReference>
<keyword evidence="2" id="KW-1185">Reference proteome</keyword>
<evidence type="ECO:0008006" key="3">
    <source>
        <dbReference type="Google" id="ProtNLM"/>
    </source>
</evidence>
<dbReference type="SUPFAM" id="SSF50494">
    <property type="entry name" value="Trypsin-like serine proteases"/>
    <property type="match status" value="1"/>
</dbReference>
<sequence>MLNDTPPEHTHFRDGIIRVLKPILDIPLYESNRPRFTVVVNNTYGTLVDAMAIRLSDVEAKILADYGAFSVNSIASPAAAVPVTMAGFPGIQRVAIPEVCRNADIVSVSGENFSLSEPSAKGFSGGPVYAGQQLLGVNTGDTGNDKAMTSALAARLDVLKPIFFA</sequence>
<evidence type="ECO:0000313" key="1">
    <source>
        <dbReference type="EMBL" id="GLQ67531.1"/>
    </source>
</evidence>
<protein>
    <recommendedName>
        <fullName evidence="3">Serine protease</fullName>
    </recommendedName>
</protein>
<name>A0ABQ5WY34_9PROT</name>